<dbReference type="PANTHER" id="PTHR43284:SF1">
    <property type="entry name" value="ASPARAGINE SYNTHETASE"/>
    <property type="match status" value="1"/>
</dbReference>
<dbReference type="NCBIfam" id="TIGR01536">
    <property type="entry name" value="asn_synth_AEB"/>
    <property type="match status" value="1"/>
</dbReference>
<comment type="catalytic activity">
    <reaction evidence="7">
        <text>L-aspartate + L-glutamine + ATP + H2O = L-asparagine + L-glutamate + AMP + diphosphate + H(+)</text>
        <dbReference type="Rhea" id="RHEA:12228"/>
        <dbReference type="ChEBI" id="CHEBI:15377"/>
        <dbReference type="ChEBI" id="CHEBI:15378"/>
        <dbReference type="ChEBI" id="CHEBI:29985"/>
        <dbReference type="ChEBI" id="CHEBI:29991"/>
        <dbReference type="ChEBI" id="CHEBI:30616"/>
        <dbReference type="ChEBI" id="CHEBI:33019"/>
        <dbReference type="ChEBI" id="CHEBI:58048"/>
        <dbReference type="ChEBI" id="CHEBI:58359"/>
        <dbReference type="ChEBI" id="CHEBI:456215"/>
        <dbReference type="EC" id="6.3.5.4"/>
    </reaction>
</comment>
<dbReference type="Pfam" id="PF13537">
    <property type="entry name" value="GATase_7"/>
    <property type="match status" value="1"/>
</dbReference>
<protein>
    <recommendedName>
        <fullName evidence="3">asparagine synthase (glutamine-hydrolyzing)</fullName>
        <ecNumber evidence="3">6.3.5.4</ecNumber>
    </recommendedName>
</protein>
<dbReference type="SUPFAM" id="SSF56235">
    <property type="entry name" value="N-terminal nucleophile aminohydrolases (Ntn hydrolases)"/>
    <property type="match status" value="1"/>
</dbReference>
<evidence type="ECO:0000256" key="3">
    <source>
        <dbReference type="ARBA" id="ARBA00012737"/>
    </source>
</evidence>
<dbReference type="AlphaFoldDB" id="A0A512CCP1"/>
<dbReference type="PROSITE" id="PS51278">
    <property type="entry name" value="GATASE_TYPE_2"/>
    <property type="match status" value="1"/>
</dbReference>
<comment type="pathway">
    <text evidence="1">Amino-acid biosynthesis; L-asparagine biosynthesis; L-asparagine from L-aspartate (L-Gln route): step 1/1.</text>
</comment>
<dbReference type="GO" id="GO:0006529">
    <property type="term" value="P:asparagine biosynthetic process"/>
    <property type="evidence" value="ECO:0007669"/>
    <property type="project" value="UniProtKB-KW"/>
</dbReference>
<keyword evidence="4 9" id="KW-0547">Nucleotide-binding</keyword>
<proteinExistence type="inferred from homology"/>
<dbReference type="Gene3D" id="3.40.50.620">
    <property type="entry name" value="HUPs"/>
    <property type="match status" value="1"/>
</dbReference>
<keyword evidence="12" id="KW-1185">Reference proteome</keyword>
<feature type="domain" description="Glutamine amidotransferase type-2" evidence="10">
    <location>
        <begin position="2"/>
        <end position="212"/>
    </location>
</feature>
<evidence type="ECO:0000313" key="11">
    <source>
        <dbReference type="EMBL" id="GEO21983.1"/>
    </source>
</evidence>
<dbReference type="InterPro" id="IPR006426">
    <property type="entry name" value="Asn_synth_AEB"/>
</dbReference>
<keyword evidence="8" id="KW-0028">Amino-acid biosynthesis</keyword>
<dbReference type="InterPro" id="IPR017932">
    <property type="entry name" value="GATase_2_dom"/>
</dbReference>
<dbReference type="PANTHER" id="PTHR43284">
    <property type="entry name" value="ASPARAGINE SYNTHETASE (GLUTAMINE-HYDROLYZING)"/>
    <property type="match status" value="1"/>
</dbReference>
<dbReference type="GO" id="GO:0004066">
    <property type="term" value="F:asparagine synthase (glutamine-hydrolyzing) activity"/>
    <property type="evidence" value="ECO:0007669"/>
    <property type="project" value="UniProtKB-EC"/>
</dbReference>
<evidence type="ECO:0000256" key="7">
    <source>
        <dbReference type="ARBA" id="ARBA00048741"/>
    </source>
</evidence>
<keyword evidence="8" id="KW-0061">Asparagine biosynthesis</keyword>
<reference evidence="11 12" key="1">
    <citation type="submission" date="2019-07" db="EMBL/GenBank/DDBJ databases">
        <title>Whole genome shotgun sequence of Cyclobacterium qasimii NBRC 106168.</title>
        <authorList>
            <person name="Hosoyama A."/>
            <person name="Uohara A."/>
            <person name="Ohji S."/>
            <person name="Ichikawa N."/>
        </authorList>
    </citation>
    <scope>NUCLEOTIDE SEQUENCE [LARGE SCALE GENOMIC DNA]</scope>
    <source>
        <strain evidence="11 12">NBRC 106168</strain>
    </source>
</reference>
<feature type="binding site" evidence="9">
    <location>
        <begin position="363"/>
        <end position="364"/>
    </location>
    <ligand>
        <name>ATP</name>
        <dbReference type="ChEBI" id="CHEBI:30616"/>
    </ligand>
</feature>
<feature type="binding site" evidence="9">
    <location>
        <position position="99"/>
    </location>
    <ligand>
        <name>L-glutamine</name>
        <dbReference type="ChEBI" id="CHEBI:58359"/>
    </ligand>
</feature>
<dbReference type="CDD" id="cd01991">
    <property type="entry name" value="Asn_synthase_B_C"/>
    <property type="match status" value="1"/>
</dbReference>
<gene>
    <name evidence="11" type="primary">asnB</name>
    <name evidence="11" type="ORF">CQA01_25170</name>
</gene>
<dbReference type="CDD" id="cd00712">
    <property type="entry name" value="AsnB"/>
    <property type="match status" value="1"/>
</dbReference>
<evidence type="ECO:0000256" key="1">
    <source>
        <dbReference type="ARBA" id="ARBA00005187"/>
    </source>
</evidence>
<evidence type="ECO:0000256" key="9">
    <source>
        <dbReference type="PIRSR" id="PIRSR001589-2"/>
    </source>
</evidence>
<evidence type="ECO:0000256" key="2">
    <source>
        <dbReference type="ARBA" id="ARBA00005752"/>
    </source>
</evidence>
<name>A0A512CCP1_9BACT</name>
<dbReference type="InterPro" id="IPR029055">
    <property type="entry name" value="Ntn_hydrolases_N"/>
</dbReference>
<dbReference type="RefSeq" id="WP_040418085.1">
    <property type="nucleotide sequence ID" value="NZ_BJYV01000010.1"/>
</dbReference>
<dbReference type="SUPFAM" id="SSF52402">
    <property type="entry name" value="Adenine nucleotide alpha hydrolases-like"/>
    <property type="match status" value="1"/>
</dbReference>
<dbReference type="EMBL" id="BJYV01000010">
    <property type="protein sequence ID" value="GEO21983.1"/>
    <property type="molecule type" value="Genomic_DNA"/>
</dbReference>
<feature type="active site" description="For GATase activity" evidence="8">
    <location>
        <position position="2"/>
    </location>
</feature>
<dbReference type="InterPro" id="IPR033738">
    <property type="entry name" value="AsnB_N"/>
</dbReference>
<evidence type="ECO:0000256" key="8">
    <source>
        <dbReference type="PIRSR" id="PIRSR001589-1"/>
    </source>
</evidence>
<keyword evidence="5 9" id="KW-0067">ATP-binding</keyword>
<comment type="caution">
    <text evidence="11">The sequence shown here is derived from an EMBL/GenBank/DDBJ whole genome shotgun (WGS) entry which is preliminary data.</text>
</comment>
<accession>A0A512CCP1</accession>
<sequence>MCGVHLLVDTSATDEMAIANMVESCTHRGPDHSGIIKVTDGVFLASNRLKILDSRDEANQPITNKEKSAFLSWNGFLYNFQELKNQLISEGVIFKTRSDGEVLFQWLLLKGKEGIKHLEGMFAFVFVDINKSEILLVRDPVGMKSLYYHHHENKLICSSEALCLVHSGKVDASIDAQQVLPYWYLRTSMPTASFFKNVKELLPGQIAIFGLDGSKKEVTKFAVNVATGLNSPVPNQKIFKQCLVEAILKHFTAEVPVGMILSGGADSSLLYHIWFKETGIPLPTYTIGFDSPYRGKNSDADFAANLTKKYGGGNQEIKIGPAFFLQTWEEYLSQLDQPVGDSASYLTWLIAREAKKRVKVLVSGVGADELFGGYNRHMAFKTYLKRPNLWHGVSQFLQDMPLFSRSQKKFLKGIHKNPDRTFINFAALNPVPEKLGRVLEDHYPKSGSNYKNALAYDQAFYLVHDLLKIHDNACMAHGIEGRAPFLDWTLVALSKEMSEEQLITTTPKSWIKEILIAEGLGNIAERKKSGFGLPIKEWFLHHPGFRIKMSSAILDFGNKYGGLVPKEWQSLLKHPENHIQDHYLLLFNVFLLSEWINKNTQ</sequence>
<evidence type="ECO:0000256" key="4">
    <source>
        <dbReference type="ARBA" id="ARBA00022741"/>
    </source>
</evidence>
<evidence type="ECO:0000259" key="10">
    <source>
        <dbReference type="PROSITE" id="PS51278"/>
    </source>
</evidence>
<evidence type="ECO:0000313" key="12">
    <source>
        <dbReference type="Proteomes" id="UP000321301"/>
    </source>
</evidence>
<dbReference type="Proteomes" id="UP000321301">
    <property type="component" value="Unassembled WGS sequence"/>
</dbReference>
<comment type="similarity">
    <text evidence="2">Belongs to the asparagine synthetase family.</text>
</comment>
<dbReference type="Pfam" id="PF00733">
    <property type="entry name" value="Asn_synthase"/>
    <property type="match status" value="1"/>
</dbReference>
<dbReference type="InterPro" id="IPR014729">
    <property type="entry name" value="Rossmann-like_a/b/a_fold"/>
</dbReference>
<dbReference type="InterPro" id="IPR001962">
    <property type="entry name" value="Asn_synthase"/>
</dbReference>
<keyword evidence="6 8" id="KW-0315">Glutamine amidotransferase</keyword>
<dbReference type="EC" id="6.3.5.4" evidence="3"/>
<dbReference type="GO" id="GO:0005524">
    <property type="term" value="F:ATP binding"/>
    <property type="evidence" value="ECO:0007669"/>
    <property type="project" value="UniProtKB-KW"/>
</dbReference>
<evidence type="ECO:0000256" key="5">
    <source>
        <dbReference type="ARBA" id="ARBA00022840"/>
    </source>
</evidence>
<evidence type="ECO:0000256" key="6">
    <source>
        <dbReference type="ARBA" id="ARBA00022962"/>
    </source>
</evidence>
<dbReference type="Gene3D" id="3.60.20.10">
    <property type="entry name" value="Glutamine Phosphoribosylpyrophosphate, subunit 1, domain 1"/>
    <property type="match status" value="1"/>
</dbReference>
<dbReference type="PIRSF" id="PIRSF001589">
    <property type="entry name" value="Asn_synthetase_glu-h"/>
    <property type="match status" value="1"/>
</dbReference>
<dbReference type="InterPro" id="IPR051786">
    <property type="entry name" value="ASN_synthetase/amidase"/>
</dbReference>
<organism evidence="11 12">
    <name type="scientific">Cyclobacterium qasimii</name>
    <dbReference type="NCBI Taxonomy" id="1350429"/>
    <lineage>
        <taxon>Bacteria</taxon>
        <taxon>Pseudomonadati</taxon>
        <taxon>Bacteroidota</taxon>
        <taxon>Cytophagia</taxon>
        <taxon>Cytophagales</taxon>
        <taxon>Cyclobacteriaceae</taxon>
        <taxon>Cyclobacterium</taxon>
    </lineage>
</organism>
<feature type="binding site" evidence="9">
    <location>
        <position position="287"/>
    </location>
    <ligand>
        <name>ATP</name>
        <dbReference type="ChEBI" id="CHEBI:30616"/>
    </ligand>
</feature>